<evidence type="ECO:0000259" key="1">
    <source>
        <dbReference type="Pfam" id="PF11741"/>
    </source>
</evidence>
<dbReference type="AlphaFoldDB" id="A0A7C3C330"/>
<dbReference type="Gene3D" id="2.60.40.3500">
    <property type="match status" value="1"/>
</dbReference>
<protein>
    <submittedName>
        <fullName evidence="2">AMIN domain-containing protein</fullName>
    </submittedName>
</protein>
<organism evidence="2">
    <name type="scientific">Sulfurimonas autotrophica</name>
    <dbReference type="NCBI Taxonomy" id="202747"/>
    <lineage>
        <taxon>Bacteria</taxon>
        <taxon>Pseudomonadati</taxon>
        <taxon>Campylobacterota</taxon>
        <taxon>Epsilonproteobacteria</taxon>
        <taxon>Campylobacterales</taxon>
        <taxon>Sulfurimonadaceae</taxon>
        <taxon>Sulfurimonas</taxon>
    </lineage>
</organism>
<accession>A0A7C3C330</accession>
<gene>
    <name evidence="2" type="ORF">ENJ67_05260</name>
</gene>
<dbReference type="Proteomes" id="UP000886390">
    <property type="component" value="Unassembled WGS sequence"/>
</dbReference>
<sequence>MRLFFLLFFLPILLFSRENPFFPVDSSQEIPLTSNQVQKLEPLKRATMTLPSTARTLESVTVEYKNLDGSIATKKIELGNAIDWHLPLFISQNYGASPELPQLSKKVKKSTQVKKKVLYKKIASLPFISFYAAGKKLKVITKDKLLRDFLLVKPHRIVCDFARQTDIRSYVKNMKKPSLFKKIRVGTHKGYYRVVIELDGYYQYKVRKTASGYIFTLL</sequence>
<comment type="caution">
    <text evidence="2">The sequence shown here is derived from an EMBL/GenBank/DDBJ whole genome shotgun (WGS) entry which is preliminary data.</text>
</comment>
<dbReference type="Pfam" id="PF11741">
    <property type="entry name" value="AMIN"/>
    <property type="match status" value="1"/>
</dbReference>
<name>A0A7C3C330_9BACT</name>
<evidence type="ECO:0000313" key="2">
    <source>
        <dbReference type="EMBL" id="HFB54124.1"/>
    </source>
</evidence>
<dbReference type="InterPro" id="IPR021731">
    <property type="entry name" value="AMIN_dom"/>
</dbReference>
<proteinExistence type="predicted"/>
<feature type="domain" description="AMIN" evidence="1">
    <location>
        <begin position="139"/>
        <end position="216"/>
    </location>
</feature>
<reference evidence="2" key="1">
    <citation type="journal article" date="2020" name="mSystems">
        <title>Genome- and Community-Level Interaction Insights into Carbon Utilization and Element Cycling Functions of Hydrothermarchaeota in Hydrothermal Sediment.</title>
        <authorList>
            <person name="Zhou Z."/>
            <person name="Liu Y."/>
            <person name="Xu W."/>
            <person name="Pan J."/>
            <person name="Luo Z.H."/>
            <person name="Li M."/>
        </authorList>
    </citation>
    <scope>NUCLEOTIDE SEQUENCE [LARGE SCALE GENOMIC DNA]</scope>
    <source>
        <strain evidence="2">HyVt-507</strain>
    </source>
</reference>
<dbReference type="EMBL" id="DRNH01000282">
    <property type="protein sequence ID" value="HFB54124.1"/>
    <property type="molecule type" value="Genomic_DNA"/>
</dbReference>